<comment type="caution">
    <text evidence="11">Lacks conserved residue(s) required for the propagation of feature annotation.</text>
</comment>
<dbReference type="Pfam" id="PF03982">
    <property type="entry name" value="DAGAT"/>
    <property type="match status" value="1"/>
</dbReference>
<dbReference type="CDD" id="cd07987">
    <property type="entry name" value="LPLAT_MGAT-like"/>
    <property type="match status" value="1"/>
</dbReference>
<dbReference type="RefSeq" id="XP_003745429.1">
    <property type="nucleotide sequence ID" value="XM_003745381.1"/>
</dbReference>
<evidence type="ECO:0000256" key="5">
    <source>
        <dbReference type="ARBA" id="ARBA00022692"/>
    </source>
</evidence>
<proteinExistence type="inferred from homology"/>
<keyword evidence="12" id="KW-1185">Reference proteome</keyword>
<dbReference type="Proteomes" id="UP000694867">
    <property type="component" value="Unplaced"/>
</dbReference>
<evidence type="ECO:0000256" key="1">
    <source>
        <dbReference type="ARBA" id="ARBA00004477"/>
    </source>
</evidence>
<comment type="similarity">
    <text evidence="2 11">Belongs to the diacylglycerol acyltransferase family.</text>
</comment>
<dbReference type="PANTHER" id="PTHR12317">
    <property type="entry name" value="DIACYLGLYCEROL O-ACYLTRANSFERASE"/>
    <property type="match status" value="1"/>
</dbReference>
<comment type="subcellular location">
    <subcellularLocation>
        <location evidence="1 11">Endoplasmic reticulum membrane</location>
        <topology evidence="1 11">Multi-pass membrane protein</topology>
    </subcellularLocation>
</comment>
<keyword evidence="10" id="KW-0012">Acyltransferase</keyword>
<dbReference type="GeneID" id="100908234"/>
<keyword evidence="8" id="KW-0443">Lipid metabolism</keyword>
<keyword evidence="5 11" id="KW-0812">Transmembrane</keyword>
<feature type="transmembrane region" description="Helical" evidence="11">
    <location>
        <begin position="38"/>
        <end position="63"/>
    </location>
</feature>
<evidence type="ECO:0000256" key="3">
    <source>
        <dbReference type="ARBA" id="ARBA00022516"/>
    </source>
</evidence>
<evidence type="ECO:0000256" key="2">
    <source>
        <dbReference type="ARBA" id="ARBA00005420"/>
    </source>
</evidence>
<dbReference type="InterPro" id="IPR007130">
    <property type="entry name" value="DAGAT"/>
</dbReference>
<dbReference type="GO" id="GO:0005789">
    <property type="term" value="C:endoplasmic reticulum membrane"/>
    <property type="evidence" value="ECO:0007669"/>
    <property type="project" value="UniProtKB-SubCell"/>
</dbReference>
<dbReference type="KEGG" id="goe:100908234"/>
<evidence type="ECO:0000313" key="12">
    <source>
        <dbReference type="Proteomes" id="UP000694867"/>
    </source>
</evidence>
<evidence type="ECO:0000256" key="9">
    <source>
        <dbReference type="ARBA" id="ARBA00023136"/>
    </source>
</evidence>
<evidence type="ECO:0000256" key="7">
    <source>
        <dbReference type="ARBA" id="ARBA00022989"/>
    </source>
</evidence>
<keyword evidence="6 11" id="KW-0256">Endoplasmic reticulum</keyword>
<sequence length="356" mass="41430">MTSEEMTKSRILPRRKLTRIMGVDFAPMNTPWERRLQTFSAASMSFSFLFAGLGGIILSMFLFFFTNHYWIPLIYMVWYIYDLETCERGGRRWQRLRELRVWRYMRDYFPVHLVKTADLPADRNYIIGYHPHGIMSFGAMINFATEGTKFSDFFPGIFTHVLTLRLNFLFPFYRELPLLYGCCSASKESIEWILNRKGKGQAAVIVIGGAQEALDAHRADDYHLTLKHRKGFARLALQYGADLVPVFSFGENDIFDQVENPRGSKLRSFQEFVKKIVGFSPAFFHGRGVFQYTWGYVPFRSPITTVVGAPIRVERVANPTREQVEELHGKYVEQLRGIFETHKHRCGESHKKLMID</sequence>
<organism evidence="12 13">
    <name type="scientific">Galendromus occidentalis</name>
    <name type="common">western predatory mite</name>
    <dbReference type="NCBI Taxonomy" id="34638"/>
    <lineage>
        <taxon>Eukaryota</taxon>
        <taxon>Metazoa</taxon>
        <taxon>Ecdysozoa</taxon>
        <taxon>Arthropoda</taxon>
        <taxon>Chelicerata</taxon>
        <taxon>Arachnida</taxon>
        <taxon>Acari</taxon>
        <taxon>Parasitiformes</taxon>
        <taxon>Mesostigmata</taxon>
        <taxon>Gamasina</taxon>
        <taxon>Phytoseioidea</taxon>
        <taxon>Phytoseiidae</taxon>
        <taxon>Typhlodrominae</taxon>
        <taxon>Galendromus</taxon>
    </lineage>
</organism>
<keyword evidence="9 11" id="KW-0472">Membrane</keyword>
<reference evidence="13" key="1">
    <citation type="submission" date="2025-08" db="UniProtKB">
        <authorList>
            <consortium name="RefSeq"/>
        </authorList>
    </citation>
    <scope>IDENTIFICATION</scope>
</reference>
<evidence type="ECO:0000256" key="10">
    <source>
        <dbReference type="ARBA" id="ARBA00023315"/>
    </source>
</evidence>
<keyword evidence="3" id="KW-0444">Lipid biosynthesis</keyword>
<protein>
    <recommendedName>
        <fullName evidence="11">Acyltransferase</fullName>
        <ecNumber evidence="11">2.3.1.-</ecNumber>
    </recommendedName>
</protein>
<keyword evidence="4 11" id="KW-0808">Transferase</keyword>
<gene>
    <name evidence="13" type="primary">LOC100908234</name>
</gene>
<dbReference type="GO" id="GO:0004144">
    <property type="term" value="F:diacylglycerol O-acyltransferase activity"/>
    <property type="evidence" value="ECO:0007669"/>
    <property type="project" value="TreeGrafter"/>
</dbReference>
<evidence type="ECO:0000313" key="13">
    <source>
        <dbReference type="RefSeq" id="XP_003745429.1"/>
    </source>
</evidence>
<accession>A0AAJ6QVN8</accession>
<keyword evidence="7 11" id="KW-1133">Transmembrane helix</keyword>
<dbReference type="PANTHER" id="PTHR12317:SF79">
    <property type="entry name" value="ACYLTRANSFERASE"/>
    <property type="match status" value="1"/>
</dbReference>
<dbReference type="AlphaFoldDB" id="A0AAJ6QVN8"/>
<dbReference type="EC" id="2.3.1.-" evidence="11"/>
<name>A0AAJ6QVN8_9ACAR</name>
<dbReference type="GO" id="GO:0019432">
    <property type="term" value="P:triglyceride biosynthetic process"/>
    <property type="evidence" value="ECO:0007669"/>
    <property type="project" value="TreeGrafter"/>
</dbReference>
<evidence type="ECO:0000256" key="11">
    <source>
        <dbReference type="RuleBase" id="RU367023"/>
    </source>
</evidence>
<evidence type="ECO:0000256" key="4">
    <source>
        <dbReference type="ARBA" id="ARBA00022679"/>
    </source>
</evidence>
<evidence type="ECO:0000256" key="6">
    <source>
        <dbReference type="ARBA" id="ARBA00022824"/>
    </source>
</evidence>
<evidence type="ECO:0000256" key="8">
    <source>
        <dbReference type="ARBA" id="ARBA00023098"/>
    </source>
</evidence>